<dbReference type="SUPFAM" id="SSF49785">
    <property type="entry name" value="Galactose-binding domain-like"/>
    <property type="match status" value="1"/>
</dbReference>
<comment type="similarity">
    <text evidence="1 4">Belongs to the glycosyl hydrolase 35 family.</text>
</comment>
<dbReference type="AlphaFoldDB" id="A0A5N4C7M9"/>
<dbReference type="GO" id="GO:0004553">
    <property type="term" value="F:hydrolase activity, hydrolyzing O-glycosyl compounds"/>
    <property type="evidence" value="ECO:0007669"/>
    <property type="project" value="InterPro"/>
</dbReference>
<feature type="domain" description="Beta-galactosidase 1-like first all-beta" evidence="7">
    <location>
        <begin position="443"/>
        <end position="547"/>
    </location>
</feature>
<keyword evidence="3" id="KW-0326">Glycosidase</keyword>
<evidence type="ECO:0000256" key="4">
    <source>
        <dbReference type="RuleBase" id="RU003679"/>
    </source>
</evidence>
<dbReference type="Proteomes" id="UP000299084">
    <property type="component" value="Unassembled WGS sequence"/>
</dbReference>
<feature type="domain" description="Glycoside hydrolase 35 catalytic" evidence="6">
    <location>
        <begin position="56"/>
        <end position="375"/>
    </location>
</feature>
<evidence type="ECO:0000256" key="3">
    <source>
        <dbReference type="ARBA" id="ARBA00023295"/>
    </source>
</evidence>
<dbReference type="STRING" id="9838.ENSCDRP00005024236"/>
<evidence type="ECO:0000256" key="5">
    <source>
        <dbReference type="SAM" id="SignalP"/>
    </source>
</evidence>
<keyword evidence="10" id="KW-1185">Reference proteome</keyword>
<dbReference type="Pfam" id="PF01301">
    <property type="entry name" value="Glyco_hydro_35"/>
    <property type="match status" value="2"/>
</dbReference>
<dbReference type="Gene3D" id="3.20.20.80">
    <property type="entry name" value="Glycosidases"/>
    <property type="match status" value="2"/>
</dbReference>
<dbReference type="PRINTS" id="PR00742">
    <property type="entry name" value="GLHYDRLASE35"/>
</dbReference>
<protein>
    <submittedName>
        <fullName evidence="9">Beta-galactosidase-1-like protein 2</fullName>
    </submittedName>
</protein>
<reference evidence="9 10" key="1">
    <citation type="journal article" date="2019" name="Mol. Ecol. Resour.">
        <title>Improving Illumina assemblies with Hi-C and long reads: an example with the North African dromedary.</title>
        <authorList>
            <person name="Elbers J.P."/>
            <person name="Rogers M.F."/>
            <person name="Perelman P.L."/>
            <person name="Proskuryakova A.A."/>
            <person name="Serdyukova N.A."/>
            <person name="Johnson W.E."/>
            <person name="Horin P."/>
            <person name="Corander J."/>
            <person name="Murphy D."/>
            <person name="Burger P.A."/>
        </authorList>
    </citation>
    <scope>NUCLEOTIDE SEQUENCE [LARGE SCALE GENOMIC DNA]</scope>
    <source>
        <strain evidence="9">Drom800</strain>
        <tissue evidence="9">Blood</tissue>
    </source>
</reference>
<dbReference type="PANTHER" id="PTHR23421">
    <property type="entry name" value="BETA-GALACTOSIDASE RELATED"/>
    <property type="match status" value="1"/>
</dbReference>
<organism evidence="9 10">
    <name type="scientific">Camelus dromedarius</name>
    <name type="common">Dromedary</name>
    <name type="synonym">Arabian camel</name>
    <dbReference type="NCBI Taxonomy" id="9838"/>
    <lineage>
        <taxon>Eukaryota</taxon>
        <taxon>Metazoa</taxon>
        <taxon>Chordata</taxon>
        <taxon>Craniata</taxon>
        <taxon>Vertebrata</taxon>
        <taxon>Euteleostomi</taxon>
        <taxon>Mammalia</taxon>
        <taxon>Eutheria</taxon>
        <taxon>Laurasiatheria</taxon>
        <taxon>Artiodactyla</taxon>
        <taxon>Tylopoda</taxon>
        <taxon>Camelidae</taxon>
        <taxon>Camelus</taxon>
    </lineage>
</organism>
<feature type="signal peptide" evidence="5">
    <location>
        <begin position="1"/>
        <end position="23"/>
    </location>
</feature>
<keyword evidence="2" id="KW-0378">Hydrolase</keyword>
<dbReference type="FunFam" id="3.20.20.80:FF:000036">
    <property type="entry name" value="Beta-galactosidase"/>
    <property type="match status" value="1"/>
</dbReference>
<evidence type="ECO:0000256" key="1">
    <source>
        <dbReference type="ARBA" id="ARBA00009809"/>
    </source>
</evidence>
<feature type="domain" description="Beta-galactosidase galactose-binding" evidence="8">
    <location>
        <begin position="571"/>
        <end position="637"/>
    </location>
</feature>
<evidence type="ECO:0000259" key="8">
    <source>
        <dbReference type="Pfam" id="PF21467"/>
    </source>
</evidence>
<gene>
    <name evidence="9" type="ORF">Cadr_000028672</name>
</gene>
<dbReference type="Pfam" id="PF21317">
    <property type="entry name" value="BetaGal_ABD_1"/>
    <property type="match status" value="1"/>
</dbReference>
<comment type="caution">
    <text evidence="9">The sequence shown here is derived from an EMBL/GenBank/DDBJ whole genome shotgun (WGS) entry which is preliminary data.</text>
</comment>
<evidence type="ECO:0000313" key="10">
    <source>
        <dbReference type="Proteomes" id="UP000299084"/>
    </source>
</evidence>
<dbReference type="Gene3D" id="2.60.120.260">
    <property type="entry name" value="Galactose-binding domain-like"/>
    <property type="match status" value="2"/>
</dbReference>
<dbReference type="EMBL" id="JWIN03000033">
    <property type="protein sequence ID" value="KAB1254893.1"/>
    <property type="molecule type" value="Genomic_DNA"/>
</dbReference>
<dbReference type="GO" id="GO:0005975">
    <property type="term" value="P:carbohydrate metabolic process"/>
    <property type="evidence" value="ECO:0007669"/>
    <property type="project" value="InterPro"/>
</dbReference>
<dbReference type="InterPro" id="IPR048913">
    <property type="entry name" value="BetaGal_gal-bd"/>
</dbReference>
<keyword evidence="5" id="KW-0732">Signal</keyword>
<dbReference type="InterPro" id="IPR031330">
    <property type="entry name" value="Gly_Hdrlase_35_cat"/>
</dbReference>
<dbReference type="InterPro" id="IPR008979">
    <property type="entry name" value="Galactose-bd-like_sf"/>
</dbReference>
<dbReference type="SUPFAM" id="SSF51445">
    <property type="entry name" value="(Trans)glycosidases"/>
    <property type="match status" value="2"/>
</dbReference>
<feature type="domain" description="Glycoside hydrolase 35 catalytic" evidence="6">
    <location>
        <begin position="843"/>
        <end position="975"/>
    </location>
</feature>
<dbReference type="InterPro" id="IPR001944">
    <property type="entry name" value="Glycoside_Hdrlase_35"/>
</dbReference>
<evidence type="ECO:0000313" key="9">
    <source>
        <dbReference type="EMBL" id="KAB1254893.1"/>
    </source>
</evidence>
<dbReference type="InterPro" id="IPR048912">
    <property type="entry name" value="BetaGal1-like_ABD1"/>
</dbReference>
<evidence type="ECO:0000256" key="2">
    <source>
        <dbReference type="ARBA" id="ARBA00022801"/>
    </source>
</evidence>
<feature type="chain" id="PRO_5024456320" evidence="5">
    <location>
        <begin position="24"/>
        <end position="1000"/>
    </location>
</feature>
<proteinExistence type="inferred from homology"/>
<accession>A0A5N4C7M9</accession>
<evidence type="ECO:0000259" key="7">
    <source>
        <dbReference type="Pfam" id="PF21317"/>
    </source>
</evidence>
<dbReference type="Pfam" id="PF21467">
    <property type="entry name" value="BetaGal_gal-bd"/>
    <property type="match status" value="1"/>
</dbReference>
<sequence length="1000" mass="111614">MQTLLVRLVALLGLMSRLLETSALTGAPWGRASRVFLSPSQVKDRRLGLKVKDSNFTLGGFPSLILAGTIHYFRVPKEYWRDRLLKLKACGFNTVTTHVPWNLHEPRRGQFQFTGNLDLAVFISMALEVDLWVILCPGPYIGSDLDLGGLPSWLLRDPKMKLRTTYKGFTKAVNHYFDELIPRIVSLQVQEDGPIIAVQLENEYGSYHMDKKYMPYVKKALVTRGVKTLLMTADTGQDLTGGHVKNVLATLHLRSINKATYETLSSFQGPSPVLMTVYTASAPDGWGALRHSLDPHLVMRDAREMLAFRFSLNFYMFHGGTNFGFMGGSAPLHNYLSTVTSYGKSWPPAAAYYGALLTEDGDYTPEYVTFQELFRSVTVPSHNLSPNEVHRPPQPESRPRVVYKPVAATYYMSLWDALPYLDEPTLSAKPVSMEKLSVNQGSGQSSGYILYETAISSGGLLTSRGHVQDRGQVFLDNLYIGVLDHASTELTIPRRSDYEGSQMLRILVENQGRLAYGPDINKERKGLTGDIYLNKSPLRKFKIYSLEMKPKFIQRDLPNIWKPALFQPRGPAFFLGLLRVGDHPRDTFIKMQASMPISADWTKGVIFINGQNLGRYWNIGPQETLYLPGPWLQPGANEIVVFEEWKSALVIQFTDSPQLGSPVPRGTIPQNVVAVCPRAECQAVLPATEDGLRHLHTDPQTSTEVLTVTEGWTPKASLAHGTHCLCSDDLSGSLPLRLGLWIPAQRTPESAALGSGQQRGGGSSVGRGLLGLAVMGSPPRFRTELQKYMQIMATNTSSLSGRASTVPFFPAVRFNWSHLTPLELKDRSVGLQAEEGVGRNPYFTLEGHEFLIFGGSIHYFRVPREYWRDRLLKLRACGFNTVTTYVPWNLHEPESGKFDFSGNLDLEAFVLLAAEVGLWVILRPGPYVCSELDLGGLPSWLLQDSGMRLRTTYKGFTDAVDLYFDHLMSRVVPLQGVLDNLYIGVLDHASTELTIPEKRM</sequence>
<dbReference type="FunFam" id="2.60.120.260:FF:000049">
    <property type="entry name" value="Beta-galactosidase"/>
    <property type="match status" value="1"/>
</dbReference>
<dbReference type="InterPro" id="IPR017853">
    <property type="entry name" value="GH"/>
</dbReference>
<name>A0A5N4C7M9_CAMDR</name>
<evidence type="ECO:0000259" key="6">
    <source>
        <dbReference type="Pfam" id="PF01301"/>
    </source>
</evidence>